<gene>
    <name evidence="2" type="ORF">H2509_08830</name>
</gene>
<keyword evidence="1" id="KW-1133">Transmembrane helix</keyword>
<name>A0A839ABY9_9HYPH</name>
<comment type="caution">
    <text evidence="2">The sequence shown here is derived from an EMBL/GenBank/DDBJ whole genome shotgun (WGS) entry which is preliminary data.</text>
</comment>
<protein>
    <submittedName>
        <fullName evidence="2">Paraquat-inducible protein A</fullName>
    </submittedName>
</protein>
<keyword evidence="1" id="KW-0812">Transmembrane</keyword>
<dbReference type="Proteomes" id="UP000541109">
    <property type="component" value="Unassembled WGS sequence"/>
</dbReference>
<dbReference type="RefSeq" id="WP_182164422.1">
    <property type="nucleotide sequence ID" value="NZ_JACFXV010000048.1"/>
</dbReference>
<evidence type="ECO:0000313" key="2">
    <source>
        <dbReference type="EMBL" id="MBA5777230.1"/>
    </source>
</evidence>
<evidence type="ECO:0000313" key="3">
    <source>
        <dbReference type="Proteomes" id="UP000541109"/>
    </source>
</evidence>
<keyword evidence="1" id="KW-0472">Membrane</keyword>
<dbReference type="EMBL" id="JACFXV010000048">
    <property type="protein sequence ID" value="MBA5777230.1"/>
    <property type="molecule type" value="Genomic_DNA"/>
</dbReference>
<dbReference type="Pfam" id="PF04403">
    <property type="entry name" value="PqiA"/>
    <property type="match status" value="1"/>
</dbReference>
<reference evidence="2 3" key="1">
    <citation type="submission" date="2020-07" db="EMBL/GenBank/DDBJ databases">
        <title>Stappia sp., F7233, whole genome shotgun sequencing project.</title>
        <authorList>
            <person name="Jiang S."/>
            <person name="Liu Z.W."/>
            <person name="Du Z.J."/>
        </authorList>
    </citation>
    <scope>NUCLEOTIDE SEQUENCE [LARGE SCALE GENOMIC DNA]</scope>
    <source>
        <strain evidence="2 3">F7233</strain>
    </source>
</reference>
<feature type="transmembrane region" description="Helical" evidence="1">
    <location>
        <begin position="124"/>
        <end position="141"/>
    </location>
</feature>
<sequence length="145" mass="15518">MRLLLALILPLATMSFILGLMLPLMVFERLYFLEDTPSLIEIVTGLWEDGERSLAGIVALFSVIFPAAKILALHIAAINGRSGRSLGLMTTLGKWSMMDVMLVALAVFAAKTSGLAAASVLPGLWFYAGATLLTAISAHLVRRSA</sequence>
<keyword evidence="3" id="KW-1185">Reference proteome</keyword>
<organism evidence="2 3">
    <name type="scientific">Stappia albiluteola</name>
    <dbReference type="NCBI Taxonomy" id="2758565"/>
    <lineage>
        <taxon>Bacteria</taxon>
        <taxon>Pseudomonadati</taxon>
        <taxon>Pseudomonadota</taxon>
        <taxon>Alphaproteobacteria</taxon>
        <taxon>Hyphomicrobiales</taxon>
        <taxon>Stappiaceae</taxon>
        <taxon>Stappia</taxon>
    </lineage>
</organism>
<dbReference type="InterPro" id="IPR007498">
    <property type="entry name" value="PqiA-like"/>
</dbReference>
<feature type="transmembrane region" description="Helical" evidence="1">
    <location>
        <begin position="54"/>
        <end position="79"/>
    </location>
</feature>
<accession>A0A839ABY9</accession>
<proteinExistence type="predicted"/>
<dbReference type="AlphaFoldDB" id="A0A839ABY9"/>
<evidence type="ECO:0000256" key="1">
    <source>
        <dbReference type="SAM" id="Phobius"/>
    </source>
</evidence>